<proteinExistence type="predicted"/>
<keyword evidence="5" id="KW-1185">Reference proteome</keyword>
<dbReference type="EMBL" id="JAUPFM010000014">
    <property type="protein sequence ID" value="KAK2830724.1"/>
    <property type="molecule type" value="Genomic_DNA"/>
</dbReference>
<reference evidence="4" key="1">
    <citation type="submission" date="2023-07" db="EMBL/GenBank/DDBJ databases">
        <title>Chromosome-level Genome Assembly of Striped Snakehead (Channa striata).</title>
        <authorList>
            <person name="Liu H."/>
        </authorList>
    </citation>
    <scope>NUCLEOTIDE SEQUENCE</scope>
    <source>
        <strain evidence="4">Gz</strain>
        <tissue evidence="4">Muscle</tissue>
    </source>
</reference>
<dbReference type="InterPro" id="IPR001304">
    <property type="entry name" value="C-type_lectin-like"/>
</dbReference>
<evidence type="ECO:0000313" key="5">
    <source>
        <dbReference type="Proteomes" id="UP001187415"/>
    </source>
</evidence>
<feature type="domain" description="C-type lectin" evidence="3">
    <location>
        <begin position="32"/>
        <end position="136"/>
    </location>
</feature>
<gene>
    <name evidence="4" type="ORF">Q5P01_018655</name>
</gene>
<keyword evidence="1" id="KW-0430">Lectin</keyword>
<dbReference type="InterPro" id="IPR016186">
    <property type="entry name" value="C-type_lectin-like/link_sf"/>
</dbReference>
<feature type="region of interest" description="Disordered" evidence="2">
    <location>
        <begin position="118"/>
        <end position="144"/>
    </location>
</feature>
<dbReference type="InterPro" id="IPR033989">
    <property type="entry name" value="CD209-like_CTLD"/>
</dbReference>
<comment type="caution">
    <text evidence="4">The sequence shown here is derived from an EMBL/GenBank/DDBJ whole genome shotgun (WGS) entry which is preliminary data.</text>
</comment>
<dbReference type="AlphaFoldDB" id="A0AA88SG75"/>
<dbReference type="SMART" id="SM00034">
    <property type="entry name" value="CLECT"/>
    <property type="match status" value="1"/>
</dbReference>
<dbReference type="InterPro" id="IPR016187">
    <property type="entry name" value="CTDL_fold"/>
</dbReference>
<dbReference type="SUPFAM" id="SSF56436">
    <property type="entry name" value="C-type lectin-like"/>
    <property type="match status" value="1"/>
</dbReference>
<dbReference type="Pfam" id="PF00059">
    <property type="entry name" value="Lectin_C"/>
    <property type="match status" value="1"/>
</dbReference>
<dbReference type="Gene3D" id="3.10.100.10">
    <property type="entry name" value="Mannose-Binding Protein A, subunit A"/>
    <property type="match status" value="1"/>
</dbReference>
<name>A0AA88SG75_CHASR</name>
<organism evidence="4 5">
    <name type="scientific">Channa striata</name>
    <name type="common">Snakehead murrel</name>
    <name type="synonym">Ophicephalus striatus</name>
    <dbReference type="NCBI Taxonomy" id="64152"/>
    <lineage>
        <taxon>Eukaryota</taxon>
        <taxon>Metazoa</taxon>
        <taxon>Chordata</taxon>
        <taxon>Craniata</taxon>
        <taxon>Vertebrata</taxon>
        <taxon>Euteleostomi</taxon>
        <taxon>Actinopterygii</taxon>
        <taxon>Neopterygii</taxon>
        <taxon>Teleostei</taxon>
        <taxon>Neoteleostei</taxon>
        <taxon>Acanthomorphata</taxon>
        <taxon>Anabantaria</taxon>
        <taxon>Anabantiformes</taxon>
        <taxon>Channoidei</taxon>
        <taxon>Channidae</taxon>
        <taxon>Channa</taxon>
    </lineage>
</organism>
<dbReference type="PANTHER" id="PTHR22803">
    <property type="entry name" value="MANNOSE, PHOSPHOLIPASE, LECTIN RECEPTOR RELATED"/>
    <property type="match status" value="1"/>
</dbReference>
<dbReference type="CDD" id="cd03590">
    <property type="entry name" value="CLECT_DC-SIGN_like"/>
    <property type="match status" value="1"/>
</dbReference>
<protein>
    <recommendedName>
        <fullName evidence="3">C-type lectin domain-containing protein</fullName>
    </recommendedName>
</protein>
<accession>A0AA88SG75</accession>
<dbReference type="PROSITE" id="PS50041">
    <property type="entry name" value="C_TYPE_LECTIN_2"/>
    <property type="match status" value="1"/>
</dbReference>
<dbReference type="GO" id="GO:0030246">
    <property type="term" value="F:carbohydrate binding"/>
    <property type="evidence" value="ECO:0007669"/>
    <property type="project" value="UniProtKB-KW"/>
</dbReference>
<dbReference type="InterPro" id="IPR050111">
    <property type="entry name" value="C-type_lectin/snaclec_domain"/>
</dbReference>
<sequence length="144" mass="16696">MRKILQTLKEENEATKKNLPANQMCARSWEHFGGKSYYFSAQRLTWEQSRHCCRTLGGDLVKNDRREEQEFLAFSLRGKMSEAHDKFWIGLTDSEEENQWVWVDGSPLDTSLSFWNGNEPDNWSEGNPDGEDCVRMGRSEGVLT</sequence>
<evidence type="ECO:0000313" key="4">
    <source>
        <dbReference type="EMBL" id="KAK2830724.1"/>
    </source>
</evidence>
<dbReference type="Proteomes" id="UP001187415">
    <property type="component" value="Unassembled WGS sequence"/>
</dbReference>
<evidence type="ECO:0000256" key="2">
    <source>
        <dbReference type="SAM" id="MobiDB-lite"/>
    </source>
</evidence>
<evidence type="ECO:0000259" key="3">
    <source>
        <dbReference type="PROSITE" id="PS50041"/>
    </source>
</evidence>
<evidence type="ECO:0000256" key="1">
    <source>
        <dbReference type="ARBA" id="ARBA00022734"/>
    </source>
</evidence>